<name>A0AB39U6Q6_9BIFI</name>
<dbReference type="SUPFAM" id="SSF48208">
    <property type="entry name" value="Six-hairpin glycosidases"/>
    <property type="match status" value="1"/>
</dbReference>
<dbReference type="InterPro" id="IPR054491">
    <property type="entry name" value="MGH1-like_GH"/>
</dbReference>
<evidence type="ECO:0000259" key="2">
    <source>
        <dbReference type="Pfam" id="PF22422"/>
    </source>
</evidence>
<dbReference type="GO" id="GO:0005975">
    <property type="term" value="P:carbohydrate metabolic process"/>
    <property type="evidence" value="ECO:0007669"/>
    <property type="project" value="InterPro"/>
</dbReference>
<sequence length="644" mass="70625">MKSNDDATLHAASAQPWVHDKQVILSAPAQLWSSREGAVDGHGISGFYVGDTRLISKIEVTINGLAPELVNNSITSSHATSNTYLARNISGATVDPVFRINEFREINKDALTLRFQVLNGLHKALKFTFGVQIRIDNTDMQSLKGGMENQQEALKSLHVQHTDAELQARSPSMILRMSAVPVPSITYQGLDCTFQWDAEVGSDDQCEFMLDVNTQSPTRVVIPAQGKASWHDTVIDTGDKNLDAWIDRSLRDLEGLRMSIPSLPNDEFFAAGAPWFFTLFGRDSLWAARFMLPITSVPALGTLRTLAHFQADEFNLETNAEPGKIPHELRAAAVDYGEAFSQGHLSLPPLYYGTIDATALWIILFAELVDSGISQSQAETLLPHMERALSWMREFGDADGDGFLEYIDVTGHGLTNQGWKDSGDSVRWMDGTIAEGPIALCEVQGYAYQAAMDGARVLDAFGRDGAVELRAWASKLKERFSSSFWLEDEFGPYPAVALDGHKHAVNSVASNMGHLLGTGILEEDEVQAVSRRLMSSELNSGYGIRTLSCNSGGYWPLSYHCGSVWAHDTAIAMLGLYREGEKEKAREIGNGLIDAAAIFNYQMPELFSGDKAPNMVAYPASCHPQAWSAASSIAVYEVFKGDVR</sequence>
<dbReference type="Pfam" id="PF14742">
    <property type="entry name" value="GDE_N_bis"/>
    <property type="match status" value="1"/>
</dbReference>
<feature type="domain" description="Putative glycogen debranching enzyme N-terminal" evidence="1">
    <location>
        <begin position="27"/>
        <end position="207"/>
    </location>
</feature>
<organism evidence="3">
    <name type="scientific">Bifidobacterium aquikefiricola</name>
    <dbReference type="NCBI Taxonomy" id="3059038"/>
    <lineage>
        <taxon>Bacteria</taxon>
        <taxon>Bacillati</taxon>
        <taxon>Actinomycetota</taxon>
        <taxon>Actinomycetes</taxon>
        <taxon>Bifidobacteriales</taxon>
        <taxon>Bifidobacteriaceae</taxon>
        <taxon>Bifidobacterium</taxon>
    </lineage>
</organism>
<dbReference type="InterPro" id="IPR008928">
    <property type="entry name" value="6-hairpin_glycosidase_sf"/>
</dbReference>
<protein>
    <submittedName>
        <fullName evidence="3">Glycogen debranching N-terminal domain-containing protein</fullName>
    </submittedName>
</protein>
<evidence type="ECO:0000313" key="3">
    <source>
        <dbReference type="EMBL" id="XDS44581.1"/>
    </source>
</evidence>
<dbReference type="EMBL" id="CP129674">
    <property type="protein sequence ID" value="XDS44581.1"/>
    <property type="molecule type" value="Genomic_DNA"/>
</dbReference>
<dbReference type="AlphaFoldDB" id="A0AB39U6Q6"/>
<dbReference type="KEGG" id="baqk:QN215_00065"/>
<dbReference type="InterPro" id="IPR012341">
    <property type="entry name" value="6hp_glycosidase-like_sf"/>
</dbReference>
<reference evidence="3" key="1">
    <citation type="submission" date="2023-07" db="EMBL/GenBank/DDBJ databases">
        <title>Bifidobacterium aquikefiriaerophilum sp. nov. and Bifidobacterium eccum sp. nov., isolated from water kefir.</title>
        <authorList>
            <person name="Breselge S."/>
            <person name="Bellassi P."/>
            <person name="Barcenilla C."/>
            <person name="Alvarez-Ordonez A."/>
            <person name="Morelli L."/>
            <person name="Cotter P.D."/>
        </authorList>
    </citation>
    <scope>NUCLEOTIDE SEQUENCE</scope>
    <source>
        <strain evidence="3">WK041_4_12</strain>
    </source>
</reference>
<dbReference type="Gene3D" id="1.50.10.10">
    <property type="match status" value="1"/>
</dbReference>
<evidence type="ECO:0000259" key="1">
    <source>
        <dbReference type="Pfam" id="PF14742"/>
    </source>
</evidence>
<gene>
    <name evidence="3" type="ORF">QN215_00065</name>
</gene>
<feature type="domain" description="Mannosylglycerate hydrolase MGH1-like glycoside hydrolase" evidence="2">
    <location>
        <begin position="371"/>
        <end position="593"/>
    </location>
</feature>
<dbReference type="InterPro" id="IPR032856">
    <property type="entry name" value="GDE_N_bis"/>
</dbReference>
<proteinExistence type="predicted"/>
<dbReference type="RefSeq" id="WP_369344159.1">
    <property type="nucleotide sequence ID" value="NZ_CP129674.1"/>
</dbReference>
<dbReference type="Pfam" id="PF22422">
    <property type="entry name" value="MGH1-like_GH"/>
    <property type="match status" value="1"/>
</dbReference>
<accession>A0AB39U6Q6</accession>